<keyword evidence="3" id="KW-1185">Reference proteome</keyword>
<accession>A0A4S8RTD4</accession>
<dbReference type="InterPro" id="IPR013783">
    <property type="entry name" value="Ig-like_fold"/>
</dbReference>
<dbReference type="RefSeq" id="WP_136567494.1">
    <property type="nucleotide sequence ID" value="NZ_SNTZ01000015.1"/>
</dbReference>
<dbReference type="EMBL" id="SNTZ01000015">
    <property type="protein sequence ID" value="THV57194.1"/>
    <property type="molecule type" value="Genomic_DNA"/>
</dbReference>
<dbReference type="PROSITE" id="PS51257">
    <property type="entry name" value="PROKAR_LIPOPROTEIN"/>
    <property type="match status" value="1"/>
</dbReference>
<organism evidence="2 3">
    <name type="scientific">Flagellimonas alvinocaridis</name>
    <dbReference type="NCBI Taxonomy" id="2530200"/>
    <lineage>
        <taxon>Bacteria</taxon>
        <taxon>Pseudomonadati</taxon>
        <taxon>Bacteroidota</taxon>
        <taxon>Flavobacteriia</taxon>
        <taxon>Flavobacteriales</taxon>
        <taxon>Flavobacteriaceae</taxon>
        <taxon>Flagellimonas</taxon>
    </lineage>
</organism>
<evidence type="ECO:0000259" key="1">
    <source>
        <dbReference type="Pfam" id="PF13648"/>
    </source>
</evidence>
<dbReference type="InterPro" id="IPR024311">
    <property type="entry name" value="Lipocalin-like"/>
</dbReference>
<proteinExistence type="predicted"/>
<dbReference type="Pfam" id="PF13648">
    <property type="entry name" value="Lipocalin_4"/>
    <property type="match status" value="1"/>
</dbReference>
<evidence type="ECO:0000313" key="3">
    <source>
        <dbReference type="Proteomes" id="UP000310406"/>
    </source>
</evidence>
<dbReference type="OrthoDB" id="1403922at2"/>
<feature type="domain" description="Lipocalin-like" evidence="1">
    <location>
        <begin position="50"/>
        <end position="138"/>
    </location>
</feature>
<protein>
    <recommendedName>
        <fullName evidence="1">Lipocalin-like domain-containing protein</fullName>
    </recommendedName>
</protein>
<dbReference type="AlphaFoldDB" id="A0A4S8RTD4"/>
<evidence type="ECO:0000313" key="2">
    <source>
        <dbReference type="EMBL" id="THV57194.1"/>
    </source>
</evidence>
<gene>
    <name evidence="2" type="ORF">EZV76_15635</name>
</gene>
<reference evidence="2 3" key="1">
    <citation type="submission" date="2019-03" db="EMBL/GenBank/DDBJ databases">
        <title>Muricauda SCR12 sp.nov, a marine bacterium isolated from Pacific Ocean:the Okinawa trough.</title>
        <authorList>
            <person name="Liu L."/>
        </authorList>
    </citation>
    <scope>NUCLEOTIDE SEQUENCE [LARGE SCALE GENOMIC DNA]</scope>
    <source>
        <strain evidence="2 3">SCR12</strain>
    </source>
</reference>
<sequence>MTHTKIFRYLLCALLCSTIGCSKDEDGPGDPSNPDNFYKGAVTSATGDDLLGYWAIFEAEYEGTRVPVPVNYANCGRDFFVYRDNGAYQEYLYTNSGCETISNQLQWELDKGVLTMRTLSGSTDDLVIIKLSATEFQFKARVDIDDDGELDVVVLIAKRYTPDEKDFYTQSFQQDYEARENNLIGFRWEAYDGFNTFDKYEIYRSSGENCSKSNAELIATITDGAVTEFTDVAPPPVSGLCYYIKIYTDQGLLGESGLRTLSTQFIGIDPVAVHEPTVSGNSIGLSWEASTSPYFSHYEVLLSNQSSFYDELQVVAVIDDKDLTTYTDDEPPYMENPFYAVRAYNIFGGYSRLHTSEATSFWEVPFKRDEILPFFEIYSYALDTAEPTLYFYGSIIENGVAQIRLLRYNYDTQETESVADFVPSISGNIPIQVVSGPNGKEVVLSQGGKLHFYDALTMEYKYAVVPEGIAYYGGFGYNSFRDVWVLMDSNQVYTMQRDNATLFLIDQTPHYDSRPGLSGYQIIELKNGQVLMGHSQATTSFLYTLDDTGNIQESQSVNIQFRWRSVSEYLLYNSTADILLDTAQNRFYSSVTFQYLNSFGQPNFPSGISTDGTKVFGTNNDPDWLIEPGSLHKKEVVVYDRNTSSMLKVETMGYPHVVFENHSGEIISISSGFKKDNLYENVHNKSDFFVEKVMVP</sequence>
<dbReference type="Gene3D" id="2.60.40.10">
    <property type="entry name" value="Immunoglobulins"/>
    <property type="match status" value="1"/>
</dbReference>
<name>A0A4S8RTD4_9FLAO</name>
<comment type="caution">
    <text evidence="2">The sequence shown here is derived from an EMBL/GenBank/DDBJ whole genome shotgun (WGS) entry which is preliminary data.</text>
</comment>
<dbReference type="Proteomes" id="UP000310406">
    <property type="component" value="Unassembled WGS sequence"/>
</dbReference>